<dbReference type="InterPro" id="IPR050216">
    <property type="entry name" value="LRR_domain-containing"/>
</dbReference>
<organism evidence="3 4">
    <name type="scientific">Elysia crispata</name>
    <name type="common">lettuce slug</name>
    <dbReference type="NCBI Taxonomy" id="231223"/>
    <lineage>
        <taxon>Eukaryota</taxon>
        <taxon>Metazoa</taxon>
        <taxon>Spiralia</taxon>
        <taxon>Lophotrochozoa</taxon>
        <taxon>Mollusca</taxon>
        <taxon>Gastropoda</taxon>
        <taxon>Heterobranchia</taxon>
        <taxon>Euthyneura</taxon>
        <taxon>Panpulmonata</taxon>
        <taxon>Sacoglossa</taxon>
        <taxon>Placobranchoidea</taxon>
        <taxon>Plakobranchidae</taxon>
        <taxon>Elysia</taxon>
    </lineage>
</organism>
<dbReference type="InterPro" id="IPR032675">
    <property type="entry name" value="LRR_dom_sf"/>
</dbReference>
<accession>A0AAE1ABK1</accession>
<dbReference type="EMBL" id="JAWDGP010002226">
    <property type="protein sequence ID" value="KAK3784563.1"/>
    <property type="molecule type" value="Genomic_DNA"/>
</dbReference>
<evidence type="ECO:0000256" key="2">
    <source>
        <dbReference type="ARBA" id="ARBA00022737"/>
    </source>
</evidence>
<dbReference type="InterPro" id="IPR003591">
    <property type="entry name" value="Leu-rich_rpt_typical-subtyp"/>
</dbReference>
<dbReference type="FunFam" id="3.80.10.10:FF:000230">
    <property type="entry name" value="Leucine-rich repeat-containing protein 57"/>
    <property type="match status" value="1"/>
</dbReference>
<dbReference type="PANTHER" id="PTHR48051:SF62">
    <property type="entry name" value="LEUCINE-RICH REPEAT-CONTAINING PROTEIN 57"/>
    <property type="match status" value="1"/>
</dbReference>
<dbReference type="AlphaFoldDB" id="A0AAE1ABK1"/>
<dbReference type="GO" id="GO:0005737">
    <property type="term" value="C:cytoplasm"/>
    <property type="evidence" value="ECO:0007669"/>
    <property type="project" value="TreeGrafter"/>
</dbReference>
<gene>
    <name evidence="3" type="ORF">RRG08_003371</name>
</gene>
<dbReference type="SMART" id="SM00369">
    <property type="entry name" value="LRR_TYP"/>
    <property type="match status" value="5"/>
</dbReference>
<proteinExistence type="predicted"/>
<evidence type="ECO:0000313" key="3">
    <source>
        <dbReference type="EMBL" id="KAK3784563.1"/>
    </source>
</evidence>
<name>A0AAE1ABK1_9GAST</name>
<dbReference type="PROSITE" id="PS51450">
    <property type="entry name" value="LRR"/>
    <property type="match status" value="2"/>
</dbReference>
<dbReference type="InterPro" id="IPR001611">
    <property type="entry name" value="Leu-rich_rpt"/>
</dbReference>
<dbReference type="Pfam" id="PF13855">
    <property type="entry name" value="LRR_8"/>
    <property type="match status" value="2"/>
</dbReference>
<comment type="caution">
    <text evidence="3">The sequence shown here is derived from an EMBL/GenBank/DDBJ whole genome shotgun (WGS) entry which is preliminary data.</text>
</comment>
<dbReference type="Gene3D" id="3.80.10.10">
    <property type="entry name" value="Ribonuclease Inhibitor"/>
    <property type="match status" value="1"/>
</dbReference>
<dbReference type="Proteomes" id="UP001283361">
    <property type="component" value="Unassembled WGS sequence"/>
</dbReference>
<protein>
    <recommendedName>
        <fullName evidence="5">Leucine-rich repeat-containing protein 57</fullName>
    </recommendedName>
</protein>
<dbReference type="SUPFAM" id="SSF52047">
    <property type="entry name" value="RNI-like"/>
    <property type="match status" value="1"/>
</dbReference>
<keyword evidence="2" id="KW-0677">Repeat</keyword>
<evidence type="ECO:0008006" key="5">
    <source>
        <dbReference type="Google" id="ProtNLM"/>
    </source>
</evidence>
<evidence type="ECO:0000256" key="1">
    <source>
        <dbReference type="ARBA" id="ARBA00022614"/>
    </source>
</evidence>
<keyword evidence="1" id="KW-0433">Leucine-rich repeat</keyword>
<sequence length="275" mass="31062">MLCCCKRKTSTELEVRNTASSLSNLDSVDSGVLYQRIMGNSNLKQHIDTAQKTGACQLRKLNLKEVPEELQRLSKMLRTVDLSDNRIPQLPPWFVTFASLKNLTMNNCKLLSLPENFGQLRKLEVLSLNGNSLTHLPRSCSSLVNLKTLTLSGNLLTAFPEELLPLQQLDSVDLSNNKITDLPQNMATLQAVEVNLNHNQVSILPETIAQCPRLKVLRLEENSLEISAFTPTILKKSQISLFAVEGNLFDMKSFHHLEGYDEYMERFTATKRKFN</sequence>
<keyword evidence="4" id="KW-1185">Reference proteome</keyword>
<reference evidence="3" key="1">
    <citation type="journal article" date="2023" name="G3 (Bethesda)">
        <title>A reference genome for the long-term kleptoplast-retaining sea slug Elysia crispata morphotype clarki.</title>
        <authorList>
            <person name="Eastman K.E."/>
            <person name="Pendleton A.L."/>
            <person name="Shaikh M.A."/>
            <person name="Suttiyut T."/>
            <person name="Ogas R."/>
            <person name="Tomko P."/>
            <person name="Gavelis G."/>
            <person name="Widhalm J.R."/>
            <person name="Wisecaver J.H."/>
        </authorList>
    </citation>
    <scope>NUCLEOTIDE SEQUENCE</scope>
    <source>
        <strain evidence="3">ECLA1</strain>
    </source>
</reference>
<evidence type="ECO:0000313" key="4">
    <source>
        <dbReference type="Proteomes" id="UP001283361"/>
    </source>
</evidence>
<dbReference type="Pfam" id="PF00560">
    <property type="entry name" value="LRR_1"/>
    <property type="match status" value="1"/>
</dbReference>
<dbReference type="PANTHER" id="PTHR48051">
    <property type="match status" value="1"/>
</dbReference>